<evidence type="ECO:0000313" key="2">
    <source>
        <dbReference type="Proteomes" id="UP000314980"/>
    </source>
</evidence>
<dbReference type="AlphaFoldDB" id="A0A4W6D1J6"/>
<name>A0A4W6D1J6_LATCA</name>
<dbReference type="InParanoid" id="A0A4W6D1J6"/>
<organism evidence="1 2">
    <name type="scientific">Lates calcarifer</name>
    <name type="common">Barramundi</name>
    <name type="synonym">Holocentrus calcarifer</name>
    <dbReference type="NCBI Taxonomy" id="8187"/>
    <lineage>
        <taxon>Eukaryota</taxon>
        <taxon>Metazoa</taxon>
        <taxon>Chordata</taxon>
        <taxon>Craniata</taxon>
        <taxon>Vertebrata</taxon>
        <taxon>Euteleostomi</taxon>
        <taxon>Actinopterygii</taxon>
        <taxon>Neopterygii</taxon>
        <taxon>Teleostei</taxon>
        <taxon>Neoteleostei</taxon>
        <taxon>Acanthomorphata</taxon>
        <taxon>Carangaria</taxon>
        <taxon>Carangaria incertae sedis</taxon>
        <taxon>Centropomidae</taxon>
        <taxon>Lates</taxon>
    </lineage>
</organism>
<dbReference type="Proteomes" id="UP000314980">
    <property type="component" value="Unassembled WGS sequence"/>
</dbReference>
<keyword evidence="2" id="KW-1185">Reference proteome</keyword>
<protein>
    <submittedName>
        <fullName evidence="1">Uncharacterized protein</fullName>
    </submittedName>
</protein>
<sequence>VFSLCLSVQGLSHNEEGRQLTSVILLNIQCEHAKVVNQPIGLHPMKTQVWVNCGLLHCITSIDGCVFRDRHTDLIHRKLWPVVVHILNYNLNFDELKVLLRTKGLPVNLCSRCVKLPSESLLEFTDSTFTHAIKAHRHTPALFMHTSVVTSSSIPCIPVAE</sequence>
<reference evidence="2" key="1">
    <citation type="submission" date="2015-09" db="EMBL/GenBank/DDBJ databases">
        <authorList>
            <person name="Sai Rama Sridatta P."/>
        </authorList>
    </citation>
    <scope>NUCLEOTIDE SEQUENCE [LARGE SCALE GENOMIC DNA]</scope>
</reference>
<proteinExistence type="predicted"/>
<accession>A0A4W6D1J6</accession>
<reference evidence="1" key="2">
    <citation type="submission" date="2025-08" db="UniProtKB">
        <authorList>
            <consortium name="Ensembl"/>
        </authorList>
    </citation>
    <scope>IDENTIFICATION</scope>
</reference>
<evidence type="ECO:0000313" key="1">
    <source>
        <dbReference type="Ensembl" id="ENSLCAP00010018603.1"/>
    </source>
</evidence>
<dbReference type="Ensembl" id="ENSLCAT00010019006.1">
    <property type="protein sequence ID" value="ENSLCAP00010018603.1"/>
    <property type="gene ID" value="ENSLCAG00010008799.1"/>
</dbReference>
<reference evidence="1" key="3">
    <citation type="submission" date="2025-09" db="UniProtKB">
        <authorList>
            <consortium name="Ensembl"/>
        </authorList>
    </citation>
    <scope>IDENTIFICATION</scope>
</reference>